<keyword evidence="2" id="KW-0326">Glycosidase</keyword>
<proteinExistence type="inferred from homology"/>
<feature type="domain" description="Glycosyl hydrolase family 31 C-terminal" evidence="4">
    <location>
        <begin position="516"/>
        <end position="610"/>
    </location>
</feature>
<keyword evidence="6" id="KW-1185">Reference proteome</keyword>
<dbReference type="InterPro" id="IPR000322">
    <property type="entry name" value="Glyco_hydro_31_TIM"/>
</dbReference>
<dbReference type="InterPro" id="IPR011013">
    <property type="entry name" value="Gal_mutarotase_sf_dom"/>
</dbReference>
<keyword evidence="2" id="KW-0378">Hydrolase</keyword>
<evidence type="ECO:0000259" key="3">
    <source>
        <dbReference type="Pfam" id="PF01055"/>
    </source>
</evidence>
<dbReference type="OrthoDB" id="176168at2"/>
<dbReference type="Gene3D" id="3.20.20.80">
    <property type="entry name" value="Glycosidases"/>
    <property type="match status" value="1"/>
</dbReference>
<organism evidence="5 6">
    <name type="scientific">Bifidobacterium aquikefiri</name>
    <dbReference type="NCBI Taxonomy" id="1653207"/>
    <lineage>
        <taxon>Bacteria</taxon>
        <taxon>Bacillati</taxon>
        <taxon>Actinomycetota</taxon>
        <taxon>Actinomycetes</taxon>
        <taxon>Bifidobacteriales</taxon>
        <taxon>Bifidobacteriaceae</taxon>
        <taxon>Bifidobacterium</taxon>
    </lineage>
</organism>
<dbReference type="Gene3D" id="2.60.40.1760">
    <property type="entry name" value="glycosyl hydrolase (family 31)"/>
    <property type="match status" value="1"/>
</dbReference>
<sequence length="833" mass="95541">MVDAQLFSLAAQHSRPEPSSDSIVQGDHWRITVLTSRLLRIEWNPSGVFRDRPTQVVMNRDFSDVQFQVEDQDGYLNIETANLHLVYNRQQFTSGGLSVTVKDVDSSDNSWYYGVPSTQNLKGTVRTLDGADGAVELDEGILSRNGWSVLDDSGSMVLTEDSKNPFGTWVKPRQDGVIDLYFFGYGHRYKDAIQDYYKLTGSTPLLPRFALGNWWSRYHRYDEKEYEGLVQRFEKEEIPITTAVIDMDWHLVNIDHQYGSGWTGFTWNRELFPKPKSFLDFLHAHGLKATLNVHPRDGIRAYEDAYKSVAEYMGIDPLSKKSVDFDLTNPKFMEAYFDLVYRPLEEEGVDFWWLDWQQGGITRMAGLDPLWMLNYLHYLDSAHTGQRALTFSRYAGPGSHRYPIGFSGDTLVTWESLRFQPYFTATASNIGYGWWSHDIGGHIFGYRDEDLEARWYQLGVFSPILRLHSSDSPFNGKEPWNFHGEVRESMSYFLRLRQRLLPYLYSMNRRAAYDNLPLVEPMYWNYPEQGQAYQVPNESMFGSELLVVPITKPTDKHAHRGEVDAWLPQGEWFDFFDGRHYQSLPEAGRRMQIWRDILHMPVFAKAGAIVPMQNIDSHEERINSTENPKNMDVVVFPGADGHFSLWEDDGATQDRVQWAKTDMVLHWGKENRVSGDCSITIDAADGHTDSLPARRNWRILFRGVEDCDAVVTLDGNPIDADKIEQGYDAETMTISIAIKDCPTSSTLTIGFANVVQLANDPTVHDAYEVLNRSEMLYRSKDEAYELIRQQGRDVIASLGTIERDAKYCNNPDEVSHLPHAVLGALIEVFSRNL</sequence>
<dbReference type="GO" id="GO:0090599">
    <property type="term" value="F:alpha-glucosidase activity"/>
    <property type="evidence" value="ECO:0007669"/>
    <property type="project" value="TreeGrafter"/>
</dbReference>
<dbReference type="EMBL" id="MWXA01000010">
    <property type="protein sequence ID" value="OZG64965.1"/>
    <property type="molecule type" value="Genomic_DNA"/>
</dbReference>
<dbReference type="GeneID" id="98296585"/>
<dbReference type="Gene3D" id="2.60.40.1180">
    <property type="entry name" value="Golgi alpha-mannosidase II"/>
    <property type="match status" value="2"/>
</dbReference>
<accession>A0A261G140</accession>
<dbReference type="InterPro" id="IPR013780">
    <property type="entry name" value="Glyco_hydro_b"/>
</dbReference>
<dbReference type="SUPFAM" id="SSF74650">
    <property type="entry name" value="Galactose mutarotase-like"/>
    <property type="match status" value="1"/>
</dbReference>
<dbReference type="GO" id="GO:0030246">
    <property type="term" value="F:carbohydrate binding"/>
    <property type="evidence" value="ECO:0007669"/>
    <property type="project" value="InterPro"/>
</dbReference>
<dbReference type="CDD" id="cd06595">
    <property type="entry name" value="GH31_u1"/>
    <property type="match status" value="1"/>
</dbReference>
<dbReference type="SUPFAM" id="SSF51011">
    <property type="entry name" value="Glycosyl hydrolase domain"/>
    <property type="match status" value="1"/>
</dbReference>
<comment type="caution">
    <text evidence="5">The sequence shown here is derived from an EMBL/GenBank/DDBJ whole genome shotgun (WGS) entry which is preliminary data.</text>
</comment>
<dbReference type="RefSeq" id="WP_094695229.1">
    <property type="nucleotide sequence ID" value="NZ_CALENZ010000049.1"/>
</dbReference>
<evidence type="ECO:0000259" key="4">
    <source>
        <dbReference type="Pfam" id="PF21365"/>
    </source>
</evidence>
<dbReference type="AlphaFoldDB" id="A0A261G140"/>
<dbReference type="GO" id="GO:0006491">
    <property type="term" value="P:N-glycan processing"/>
    <property type="evidence" value="ECO:0007669"/>
    <property type="project" value="TreeGrafter"/>
</dbReference>
<evidence type="ECO:0000313" key="6">
    <source>
        <dbReference type="Proteomes" id="UP000216451"/>
    </source>
</evidence>
<evidence type="ECO:0000313" key="5">
    <source>
        <dbReference type="EMBL" id="OZG64965.1"/>
    </source>
</evidence>
<name>A0A261G140_9BIFI</name>
<comment type="similarity">
    <text evidence="1 2">Belongs to the glycosyl hydrolase 31 family.</text>
</comment>
<dbReference type="PANTHER" id="PTHR22762">
    <property type="entry name" value="ALPHA-GLUCOSIDASE"/>
    <property type="match status" value="1"/>
</dbReference>
<gene>
    <name evidence="5" type="ORF">BAQU_1944</name>
</gene>
<evidence type="ECO:0000256" key="1">
    <source>
        <dbReference type="ARBA" id="ARBA00007806"/>
    </source>
</evidence>
<dbReference type="Proteomes" id="UP000216451">
    <property type="component" value="Unassembled WGS sequence"/>
</dbReference>
<dbReference type="SUPFAM" id="SSF51445">
    <property type="entry name" value="(Trans)glycosidases"/>
    <property type="match status" value="1"/>
</dbReference>
<dbReference type="Pfam" id="PF21365">
    <property type="entry name" value="Glyco_hydro_31_3rd"/>
    <property type="match status" value="1"/>
</dbReference>
<feature type="domain" description="Glycoside hydrolase family 31 TIM barrel" evidence="3">
    <location>
        <begin position="203"/>
        <end position="507"/>
    </location>
</feature>
<dbReference type="InterPro" id="IPR017853">
    <property type="entry name" value="GH"/>
</dbReference>
<reference evidence="5 6" key="1">
    <citation type="journal article" date="2017" name="BMC Genomics">
        <title>Comparative genomic and phylogenomic analyses of the Bifidobacteriaceae family.</title>
        <authorList>
            <person name="Lugli G.A."/>
            <person name="Milani C."/>
            <person name="Turroni F."/>
            <person name="Duranti S."/>
            <person name="Mancabelli L."/>
            <person name="Mangifesta M."/>
            <person name="Ferrario C."/>
            <person name="Modesto M."/>
            <person name="Mattarelli P."/>
            <person name="Jiri K."/>
            <person name="van Sinderen D."/>
            <person name="Ventura M."/>
        </authorList>
    </citation>
    <scope>NUCLEOTIDE SEQUENCE [LARGE SCALE GENOMIC DNA]</scope>
    <source>
        <strain evidence="5 6">LMG 28769</strain>
    </source>
</reference>
<dbReference type="InterPro" id="IPR048395">
    <property type="entry name" value="Glyco_hydro_31_C"/>
</dbReference>
<evidence type="ECO:0000256" key="2">
    <source>
        <dbReference type="RuleBase" id="RU361185"/>
    </source>
</evidence>
<dbReference type="PANTHER" id="PTHR22762:SF89">
    <property type="entry name" value="ALPHA-XYLOSIDASE"/>
    <property type="match status" value="1"/>
</dbReference>
<dbReference type="GO" id="GO:0005975">
    <property type="term" value="P:carbohydrate metabolic process"/>
    <property type="evidence" value="ECO:0007669"/>
    <property type="project" value="InterPro"/>
</dbReference>
<dbReference type="Pfam" id="PF01055">
    <property type="entry name" value="Glyco_hydro_31_2nd"/>
    <property type="match status" value="1"/>
</dbReference>
<protein>
    <submittedName>
        <fullName evidence="5">Alpha-glucosidase</fullName>
    </submittedName>
</protein>